<dbReference type="PANTHER" id="PTHR30383">
    <property type="entry name" value="THIOESTERASE 1/PROTEASE 1/LYSOPHOSPHOLIPASE L1"/>
    <property type="match status" value="1"/>
</dbReference>
<dbReference type="GO" id="GO:0004622">
    <property type="term" value="F:phosphatidylcholine lysophospholipase activity"/>
    <property type="evidence" value="ECO:0007669"/>
    <property type="project" value="TreeGrafter"/>
</dbReference>
<reference evidence="3" key="1">
    <citation type="submission" date="2017-02" db="EMBL/GenBank/DDBJ databases">
        <authorList>
            <person name="Varghese N."/>
            <person name="Submissions S."/>
        </authorList>
    </citation>
    <scope>NUCLEOTIDE SEQUENCE [LARGE SCALE GENOMIC DNA]</scope>
    <source>
        <strain evidence="3">DSM 22720</strain>
    </source>
</reference>
<evidence type="ECO:0000259" key="1">
    <source>
        <dbReference type="Pfam" id="PF13472"/>
    </source>
</evidence>
<dbReference type="OrthoDB" id="5624617at2"/>
<dbReference type="Pfam" id="PF13472">
    <property type="entry name" value="Lipase_GDSL_2"/>
    <property type="match status" value="1"/>
</dbReference>
<dbReference type="InterPro" id="IPR051532">
    <property type="entry name" value="Ester_Hydrolysis_Enzymes"/>
</dbReference>
<evidence type="ECO:0000313" key="3">
    <source>
        <dbReference type="Proteomes" id="UP000190162"/>
    </source>
</evidence>
<accession>A0A1T4VBJ1</accession>
<sequence>MCLFEVPENGRKIDFVTMYDVVRPNSMHEMVSELVKKLKCQNINANETLLLNQATKEYEILSSNECDEEEDVVFRLCEKLNITQTASFFSRYTQAVQCHREFVDNADIAMFGDSITEWGPWVEMLPNIKLKNRGIAGDTTKGMLRRVETIVSLSPNKVFLMGGINDLAMGCSVSEICGRFDEIIDVLTRNNIETFVQSTLFVGNRLSHLNPLVAELNAKLSVLCVRKNVTFLNVNEALCPQGRLPSDYSVDGLHPNLCAYKEWKMLIEPIMQCEIKIADCL</sequence>
<evidence type="ECO:0000313" key="2">
    <source>
        <dbReference type="EMBL" id="SKA62332.1"/>
    </source>
</evidence>
<proteinExistence type="predicted"/>
<dbReference type="AlphaFoldDB" id="A0A1T4VBJ1"/>
<dbReference type="SUPFAM" id="SSF52266">
    <property type="entry name" value="SGNH hydrolase"/>
    <property type="match status" value="1"/>
</dbReference>
<dbReference type="Gene3D" id="3.40.50.1110">
    <property type="entry name" value="SGNH hydrolase"/>
    <property type="match status" value="1"/>
</dbReference>
<protein>
    <submittedName>
        <fullName evidence="2">Lysophospholipase L1</fullName>
    </submittedName>
</protein>
<dbReference type="InterPro" id="IPR013830">
    <property type="entry name" value="SGNH_hydro"/>
</dbReference>
<keyword evidence="3" id="KW-1185">Reference proteome</keyword>
<dbReference type="EMBL" id="FUXU01000061">
    <property type="protein sequence ID" value="SKA62332.1"/>
    <property type="molecule type" value="Genomic_DNA"/>
</dbReference>
<dbReference type="RefSeq" id="WP_078753797.1">
    <property type="nucleotide sequence ID" value="NZ_FUXU01000061.1"/>
</dbReference>
<dbReference type="Proteomes" id="UP000190162">
    <property type="component" value="Unassembled WGS sequence"/>
</dbReference>
<dbReference type="InterPro" id="IPR036514">
    <property type="entry name" value="SGNH_hydro_sf"/>
</dbReference>
<dbReference type="PANTHER" id="PTHR30383:SF5">
    <property type="entry name" value="SGNH HYDROLASE-TYPE ESTERASE DOMAIN-CONTAINING PROTEIN"/>
    <property type="match status" value="1"/>
</dbReference>
<gene>
    <name evidence="2" type="ORF">SAMN02745132_03607</name>
</gene>
<organism evidence="2 3">
    <name type="scientific">Enterovibrio nigricans DSM 22720</name>
    <dbReference type="NCBI Taxonomy" id="1121868"/>
    <lineage>
        <taxon>Bacteria</taxon>
        <taxon>Pseudomonadati</taxon>
        <taxon>Pseudomonadota</taxon>
        <taxon>Gammaproteobacteria</taxon>
        <taxon>Vibrionales</taxon>
        <taxon>Vibrionaceae</taxon>
        <taxon>Enterovibrio</taxon>
    </lineage>
</organism>
<name>A0A1T4VBJ1_9GAMM</name>
<feature type="domain" description="SGNH hydrolase-type esterase" evidence="1">
    <location>
        <begin position="111"/>
        <end position="256"/>
    </location>
</feature>